<sequence>MNVAPRHLWIVWSVQLCVSQDTARGSEVTIIDLCSDAPSRMAWSSQKAKQSCGCRLISTWENLVTSFAPEIIISTTASKPAWHLPWIRTAHWDYVSYTLHTLGDVDIGAASAAECVLLSGMMHTFTRLVHVVGENAWGMVKHLNLNIFEEFVDESSPRVRRSFEVLDQINSVLVASRVEYGVVSLFGMLQWFSALLTFQRRREMRRLGSALRPCRPFERNSAVNTSNSGRSSSLWRHMLEQLMTCLIHRQLFNKGQPSKPLSWILTLGLHYWGPLHIAMAEAAGREPYLLPFPRIAPPPPPADRNLQRLRLVELCVTAKQQRQLRSFAAGGVMQLSMETRLVLASQRDGARLAVVTVATGLPISIDSEMHLSDQPNLMDFLVYAEKPRGECLHRGRCWDKNRTVYTCGPHAAMLPEVSMRKWWCLFPTSKKRRVDAYAVSFFRQAATIRCPLPSDVSLSLESPLIVELQADPPYAGAEAWRIAVDVCLKPGSADDELGAASHAAGIAARLGICIQPAWDMMDLERSVPHLIRTFLRYYQLLGADSFTFYDLDGSFASHPEVVALLATGKLKYFPRFMKAVSELLHDAWNSDMLVGSTGSKGGFMQELTLNHCVLNMRGSADFVLIGAMDVFLAFGPSTPAFPRMLEGCGNHFNLLLWHRPKYNRQNPFSRQDLMLGGLADIFEMLPGVHARSSHAQSLARVCEESLTGLLAGCRHHFSWRL</sequence>
<comment type="caution">
    <text evidence="2">The sequence shown here is derived from an EMBL/GenBank/DDBJ whole genome shotgun (WGS) entry which is preliminary data.</text>
</comment>
<gene>
    <name evidence="2" type="ORF">SNAT2548_LOCUS19998</name>
</gene>
<keyword evidence="3" id="KW-1185">Reference proteome</keyword>
<organism evidence="2 3">
    <name type="scientific">Symbiodinium natans</name>
    <dbReference type="NCBI Taxonomy" id="878477"/>
    <lineage>
        <taxon>Eukaryota</taxon>
        <taxon>Sar</taxon>
        <taxon>Alveolata</taxon>
        <taxon>Dinophyceae</taxon>
        <taxon>Suessiales</taxon>
        <taxon>Symbiodiniaceae</taxon>
        <taxon>Symbiodinium</taxon>
    </lineage>
</organism>
<protein>
    <submittedName>
        <fullName evidence="2">Uncharacterized protein</fullName>
    </submittedName>
</protein>
<evidence type="ECO:0000313" key="2">
    <source>
        <dbReference type="EMBL" id="CAE7367744.1"/>
    </source>
</evidence>
<accession>A0A812PMG1</accession>
<evidence type="ECO:0000256" key="1">
    <source>
        <dbReference type="SAM" id="SignalP"/>
    </source>
</evidence>
<keyword evidence="1" id="KW-0732">Signal</keyword>
<reference evidence="2" key="1">
    <citation type="submission" date="2021-02" db="EMBL/GenBank/DDBJ databases">
        <authorList>
            <person name="Dougan E. K."/>
            <person name="Rhodes N."/>
            <person name="Thang M."/>
            <person name="Chan C."/>
        </authorList>
    </citation>
    <scope>NUCLEOTIDE SEQUENCE</scope>
</reference>
<feature type="signal peptide" evidence="1">
    <location>
        <begin position="1"/>
        <end position="19"/>
    </location>
</feature>
<name>A0A812PMG1_9DINO</name>
<evidence type="ECO:0000313" key="3">
    <source>
        <dbReference type="Proteomes" id="UP000604046"/>
    </source>
</evidence>
<proteinExistence type="predicted"/>
<feature type="chain" id="PRO_5032672442" evidence="1">
    <location>
        <begin position="20"/>
        <end position="721"/>
    </location>
</feature>
<dbReference type="Proteomes" id="UP000604046">
    <property type="component" value="Unassembled WGS sequence"/>
</dbReference>
<dbReference type="AlphaFoldDB" id="A0A812PMG1"/>
<dbReference type="EMBL" id="CAJNDS010002196">
    <property type="protein sequence ID" value="CAE7367744.1"/>
    <property type="molecule type" value="Genomic_DNA"/>
</dbReference>